<evidence type="ECO:0000256" key="4">
    <source>
        <dbReference type="ARBA" id="ARBA00014159"/>
    </source>
</evidence>
<dbReference type="PANTHER" id="PTHR11516">
    <property type="entry name" value="PYRUVATE DEHYDROGENASE E1 COMPONENT, ALPHA SUBUNIT BACTERIAL AND ORGANELLAR"/>
    <property type="match status" value="1"/>
</dbReference>
<dbReference type="Pfam" id="PF00676">
    <property type="entry name" value="E1_dh"/>
    <property type="match status" value="1"/>
</dbReference>
<sequence>MSSTPITKETYLEWYKSMLLMRKFEEKTGQLYGQQKIRGFCHLYIGQEAVVAGTMSVLKPEDSLITAYRDHAHAIAKGVSPAACMAEMYGKATGCSKGKGGSMHFFSKEHKFMGGHGIVGGQIPLGAGIAFAEKYNGTDNVNVCYMGDGAVRQGAFNETLNMAMLWKLPVIFVCENNGYAMGTSVQRTTNMQEIYKMGLGFDMPSAPVDGMDVVAVHNAMDEAVRRARAGEGPTFLEIRTYRYKGHSMSDPAKYRTKEELEEYKGRDPLLACRAAIVENNYADDAWFAAQEAEVKQVVDEAVKFAEESPYPRAEEIYEDVYVQEDYPFILD</sequence>
<evidence type="ECO:0000259" key="9">
    <source>
        <dbReference type="Pfam" id="PF00676"/>
    </source>
</evidence>
<evidence type="ECO:0000313" key="11">
    <source>
        <dbReference type="Proteomes" id="UP000679691"/>
    </source>
</evidence>
<comment type="subunit">
    <text evidence="2 8">Heterodimer of an alpha and a beta chain.</text>
</comment>
<evidence type="ECO:0000256" key="3">
    <source>
        <dbReference type="ARBA" id="ARBA00012281"/>
    </source>
</evidence>
<dbReference type="RefSeq" id="WP_353545533.1">
    <property type="nucleotide sequence ID" value="NZ_JAGKSB010000001.1"/>
</dbReference>
<comment type="cofactor">
    <cofactor evidence="1 8">
        <name>thiamine diphosphate</name>
        <dbReference type="ChEBI" id="CHEBI:58937"/>
    </cofactor>
</comment>
<evidence type="ECO:0000256" key="1">
    <source>
        <dbReference type="ARBA" id="ARBA00001964"/>
    </source>
</evidence>
<accession>A0A8T4H4G3</accession>
<keyword evidence="6 8" id="KW-0786">Thiamine pyrophosphate</keyword>
<dbReference type="EC" id="1.2.4.1" evidence="3 8"/>
<dbReference type="GO" id="GO:0004739">
    <property type="term" value="F:pyruvate dehydrogenase (acetyl-transferring) activity"/>
    <property type="evidence" value="ECO:0007669"/>
    <property type="project" value="UniProtKB-UniRule"/>
</dbReference>
<dbReference type="CDD" id="cd02000">
    <property type="entry name" value="TPP_E1_PDC_ADC_BCADC"/>
    <property type="match status" value="1"/>
</dbReference>
<keyword evidence="5 8" id="KW-0560">Oxidoreductase</keyword>
<evidence type="ECO:0000256" key="5">
    <source>
        <dbReference type="ARBA" id="ARBA00023002"/>
    </source>
</evidence>
<gene>
    <name evidence="8 10" type="primary">pdhA</name>
    <name evidence="10" type="ORF">J5U18_00475</name>
</gene>
<keyword evidence="7 8" id="KW-0670">Pyruvate</keyword>
<dbReference type="Proteomes" id="UP000679691">
    <property type="component" value="Unassembled WGS sequence"/>
</dbReference>
<comment type="catalytic activity">
    <reaction evidence="8">
        <text>N(6)-[(R)-lipoyl]-L-lysyl-[protein] + pyruvate + H(+) = N(6)-[(R)-S(8)-acetyldihydrolipoyl]-L-lysyl-[protein] + CO2</text>
        <dbReference type="Rhea" id="RHEA:19189"/>
        <dbReference type="Rhea" id="RHEA-COMP:10474"/>
        <dbReference type="Rhea" id="RHEA-COMP:10478"/>
        <dbReference type="ChEBI" id="CHEBI:15361"/>
        <dbReference type="ChEBI" id="CHEBI:15378"/>
        <dbReference type="ChEBI" id="CHEBI:16526"/>
        <dbReference type="ChEBI" id="CHEBI:83099"/>
        <dbReference type="ChEBI" id="CHEBI:83111"/>
        <dbReference type="EC" id="1.2.4.1"/>
    </reaction>
</comment>
<comment type="function">
    <text evidence="8">The pyruvate dehydrogenase complex catalyzes the overall conversion of pyruvate to acetyl-CoA and CO(2).</text>
</comment>
<dbReference type="AlphaFoldDB" id="A0A8T4H4G3"/>
<protein>
    <recommendedName>
        <fullName evidence="4 8">Pyruvate dehydrogenase E1 component subunit alpha</fullName>
        <ecNumber evidence="3 8">1.2.4.1</ecNumber>
    </recommendedName>
</protein>
<reference evidence="10" key="1">
    <citation type="submission" date="2021-03" db="EMBL/GenBank/DDBJ databases">
        <authorList>
            <person name="Lu T."/>
            <person name="Wang Q."/>
            <person name="Han X."/>
        </authorList>
    </citation>
    <scope>NUCLEOTIDE SEQUENCE</scope>
    <source>
        <strain evidence="10">WQ 2009</strain>
    </source>
</reference>
<name>A0A8T4H4G3_9SPHI</name>
<dbReference type="PANTHER" id="PTHR11516:SF60">
    <property type="entry name" value="PYRUVATE DEHYDROGENASE E1 COMPONENT SUBUNIT ALPHA"/>
    <property type="match status" value="1"/>
</dbReference>
<dbReference type="InterPro" id="IPR017597">
    <property type="entry name" value="Pyrv_DH_E1_asu_subgrp-y"/>
</dbReference>
<evidence type="ECO:0000313" key="10">
    <source>
        <dbReference type="EMBL" id="MBP3942050.1"/>
    </source>
</evidence>
<dbReference type="SUPFAM" id="SSF52518">
    <property type="entry name" value="Thiamin diphosphate-binding fold (THDP-binding)"/>
    <property type="match status" value="1"/>
</dbReference>
<dbReference type="InterPro" id="IPR001017">
    <property type="entry name" value="DH_E1"/>
</dbReference>
<dbReference type="FunFam" id="3.40.50.970:FF:000013">
    <property type="entry name" value="Pyruvate dehydrogenase E1 component subunit alpha"/>
    <property type="match status" value="1"/>
</dbReference>
<evidence type="ECO:0000256" key="7">
    <source>
        <dbReference type="ARBA" id="ARBA00023317"/>
    </source>
</evidence>
<proteinExistence type="predicted"/>
<comment type="caution">
    <text evidence="10">The sequence shown here is derived from an EMBL/GenBank/DDBJ whole genome shotgun (WGS) entry which is preliminary data.</text>
</comment>
<dbReference type="EMBL" id="JAGKSB010000001">
    <property type="protein sequence ID" value="MBP3942050.1"/>
    <property type="molecule type" value="Genomic_DNA"/>
</dbReference>
<feature type="domain" description="Dehydrogenase E1 component" evidence="9">
    <location>
        <begin position="17"/>
        <end position="313"/>
    </location>
</feature>
<evidence type="ECO:0000256" key="2">
    <source>
        <dbReference type="ARBA" id="ARBA00011870"/>
    </source>
</evidence>
<dbReference type="InterPro" id="IPR029061">
    <property type="entry name" value="THDP-binding"/>
</dbReference>
<dbReference type="GO" id="GO:0006086">
    <property type="term" value="P:pyruvate decarboxylation to acetyl-CoA"/>
    <property type="evidence" value="ECO:0007669"/>
    <property type="project" value="InterPro"/>
</dbReference>
<keyword evidence="11" id="KW-1185">Reference proteome</keyword>
<organism evidence="10 11">
    <name type="scientific">Rhinopithecimicrobium faecis</name>
    <dbReference type="NCBI Taxonomy" id="2820698"/>
    <lineage>
        <taxon>Bacteria</taxon>
        <taxon>Pseudomonadati</taxon>
        <taxon>Bacteroidota</taxon>
        <taxon>Sphingobacteriia</taxon>
        <taxon>Sphingobacteriales</taxon>
        <taxon>Sphingobacteriaceae</taxon>
        <taxon>Rhinopithecimicrobium</taxon>
    </lineage>
</organism>
<evidence type="ECO:0000256" key="6">
    <source>
        <dbReference type="ARBA" id="ARBA00023052"/>
    </source>
</evidence>
<dbReference type="Gene3D" id="3.40.50.970">
    <property type="match status" value="1"/>
</dbReference>
<evidence type="ECO:0000256" key="8">
    <source>
        <dbReference type="RuleBase" id="RU361139"/>
    </source>
</evidence>
<dbReference type="InterPro" id="IPR050642">
    <property type="entry name" value="PDH_E1_Alpha_Subunit"/>
</dbReference>
<dbReference type="NCBIfam" id="TIGR03182">
    <property type="entry name" value="PDH_E1_alph_y"/>
    <property type="match status" value="1"/>
</dbReference>